<keyword evidence="2" id="KW-1185">Reference proteome</keyword>
<dbReference type="EMBL" id="CP036268">
    <property type="protein sequence ID" value="QDT36960.1"/>
    <property type="molecule type" value="Genomic_DNA"/>
</dbReference>
<proteinExistence type="predicted"/>
<accession>A0A517QZI7</accession>
<sequence>MSSDEAITTTAVVGDDGILRVELDVGKERAKERLRLTVATESGPRNWDEEEYQNFVDRIVGCIDDDSFRRPEFPDYQPVAPLD</sequence>
<evidence type="ECO:0000313" key="2">
    <source>
        <dbReference type="Proteomes" id="UP000317318"/>
    </source>
</evidence>
<reference evidence="1 2" key="1">
    <citation type="submission" date="2019-02" db="EMBL/GenBank/DDBJ databases">
        <title>Deep-cultivation of Planctomycetes and their phenomic and genomic characterization uncovers novel biology.</title>
        <authorList>
            <person name="Wiegand S."/>
            <person name="Jogler M."/>
            <person name="Boedeker C."/>
            <person name="Pinto D."/>
            <person name="Vollmers J."/>
            <person name="Rivas-Marin E."/>
            <person name="Kohn T."/>
            <person name="Peeters S.H."/>
            <person name="Heuer A."/>
            <person name="Rast P."/>
            <person name="Oberbeckmann S."/>
            <person name="Bunk B."/>
            <person name="Jeske O."/>
            <person name="Meyerdierks A."/>
            <person name="Storesund J.E."/>
            <person name="Kallscheuer N."/>
            <person name="Luecker S."/>
            <person name="Lage O.M."/>
            <person name="Pohl T."/>
            <person name="Merkel B.J."/>
            <person name="Hornburger P."/>
            <person name="Mueller R.-W."/>
            <person name="Bruemmer F."/>
            <person name="Labrenz M."/>
            <person name="Spormann A.M."/>
            <person name="Op den Camp H."/>
            <person name="Overmann J."/>
            <person name="Amann R."/>
            <person name="Jetten M.S.M."/>
            <person name="Mascher T."/>
            <person name="Medema M.H."/>
            <person name="Devos D.P."/>
            <person name="Kaster A.-K."/>
            <person name="Ovreas L."/>
            <person name="Rohde M."/>
            <person name="Galperin M.Y."/>
            <person name="Jogler C."/>
        </authorList>
    </citation>
    <scope>NUCLEOTIDE SEQUENCE [LARGE SCALE GENOMIC DNA]</scope>
    <source>
        <strain evidence="1 2">Pan189</strain>
    </source>
</reference>
<protein>
    <submittedName>
        <fullName evidence="1">Uncharacterized protein</fullName>
    </submittedName>
</protein>
<gene>
    <name evidence="1" type="ORF">Pan189_13240</name>
</gene>
<organism evidence="1 2">
    <name type="scientific">Stratiformator vulcanicus</name>
    <dbReference type="NCBI Taxonomy" id="2527980"/>
    <lineage>
        <taxon>Bacteria</taxon>
        <taxon>Pseudomonadati</taxon>
        <taxon>Planctomycetota</taxon>
        <taxon>Planctomycetia</taxon>
        <taxon>Planctomycetales</taxon>
        <taxon>Planctomycetaceae</taxon>
        <taxon>Stratiformator</taxon>
    </lineage>
</organism>
<dbReference type="RefSeq" id="WP_145363117.1">
    <property type="nucleotide sequence ID" value="NZ_CP036268.1"/>
</dbReference>
<name>A0A517QZI7_9PLAN</name>
<dbReference type="KEGG" id="svp:Pan189_13240"/>
<evidence type="ECO:0000313" key="1">
    <source>
        <dbReference type="EMBL" id="QDT36960.1"/>
    </source>
</evidence>
<dbReference type="Proteomes" id="UP000317318">
    <property type="component" value="Chromosome"/>
</dbReference>
<dbReference type="AlphaFoldDB" id="A0A517QZI7"/>